<evidence type="ECO:0000313" key="2">
    <source>
        <dbReference type="EMBL" id="KHN83026.1"/>
    </source>
</evidence>
<feature type="transmembrane region" description="Helical" evidence="1">
    <location>
        <begin position="62"/>
        <end position="82"/>
    </location>
</feature>
<dbReference type="Proteomes" id="UP000031036">
    <property type="component" value="Unassembled WGS sequence"/>
</dbReference>
<feature type="transmembrane region" description="Helical" evidence="1">
    <location>
        <begin position="129"/>
        <end position="147"/>
    </location>
</feature>
<evidence type="ECO:0000313" key="3">
    <source>
        <dbReference type="Proteomes" id="UP000031036"/>
    </source>
</evidence>
<sequence length="173" mass="19778">MDSGRDFPYNVRTVERYGSPHATLERGLRSLFVSFLELCFSIIVIFYGLFQGLIFRNIVNGLLFGVVGISMMQMAWLFVNGCRSNSILLLKAHAYLTLFYAIITLLICVALCFSDIFNVGIFQFIEPRIYIHSHILLGMCSLVPFIVGHRASWIRANQLRQYLIDNERLSTIA</sequence>
<gene>
    <name evidence="2" type="ORF">Tcan_08201</name>
</gene>
<proteinExistence type="predicted"/>
<dbReference type="EMBL" id="JPKZ01001275">
    <property type="protein sequence ID" value="KHN83026.1"/>
    <property type="molecule type" value="Genomic_DNA"/>
</dbReference>
<keyword evidence="1" id="KW-0472">Membrane</keyword>
<dbReference type="AlphaFoldDB" id="A0A0B2VHN8"/>
<organism evidence="2 3">
    <name type="scientific">Toxocara canis</name>
    <name type="common">Canine roundworm</name>
    <dbReference type="NCBI Taxonomy" id="6265"/>
    <lineage>
        <taxon>Eukaryota</taxon>
        <taxon>Metazoa</taxon>
        <taxon>Ecdysozoa</taxon>
        <taxon>Nematoda</taxon>
        <taxon>Chromadorea</taxon>
        <taxon>Rhabditida</taxon>
        <taxon>Spirurina</taxon>
        <taxon>Ascaridomorpha</taxon>
        <taxon>Ascaridoidea</taxon>
        <taxon>Toxocaridae</taxon>
        <taxon>Toxocara</taxon>
    </lineage>
</organism>
<comment type="caution">
    <text evidence="2">The sequence shown here is derived from an EMBL/GenBank/DDBJ whole genome shotgun (WGS) entry which is preliminary data.</text>
</comment>
<keyword evidence="1" id="KW-0812">Transmembrane</keyword>
<reference evidence="2 3" key="1">
    <citation type="submission" date="2014-11" db="EMBL/GenBank/DDBJ databases">
        <title>Genetic blueprint of the zoonotic pathogen Toxocara canis.</title>
        <authorList>
            <person name="Zhu X.-Q."/>
            <person name="Korhonen P.K."/>
            <person name="Cai H."/>
            <person name="Young N.D."/>
            <person name="Nejsum P."/>
            <person name="von Samson-Himmelstjerna G."/>
            <person name="Boag P.R."/>
            <person name="Tan P."/>
            <person name="Li Q."/>
            <person name="Min J."/>
            <person name="Yang Y."/>
            <person name="Wang X."/>
            <person name="Fang X."/>
            <person name="Hall R.S."/>
            <person name="Hofmann A."/>
            <person name="Sternberg P.W."/>
            <person name="Jex A.R."/>
            <person name="Gasser R.B."/>
        </authorList>
    </citation>
    <scope>NUCLEOTIDE SEQUENCE [LARGE SCALE GENOMIC DNA]</scope>
    <source>
        <strain evidence="2">PN_DK_2014</strain>
    </source>
</reference>
<accession>A0A0B2VHN8</accession>
<feature type="transmembrane region" description="Helical" evidence="1">
    <location>
        <begin position="31"/>
        <end position="50"/>
    </location>
</feature>
<dbReference type="OMA" id="WRYKSSY"/>
<keyword evidence="3" id="KW-1185">Reference proteome</keyword>
<name>A0A0B2VHN8_TOXCA</name>
<evidence type="ECO:0000256" key="1">
    <source>
        <dbReference type="SAM" id="Phobius"/>
    </source>
</evidence>
<feature type="transmembrane region" description="Helical" evidence="1">
    <location>
        <begin position="94"/>
        <end position="117"/>
    </location>
</feature>
<keyword evidence="1" id="KW-1133">Transmembrane helix</keyword>
<dbReference type="OrthoDB" id="5817993at2759"/>
<protein>
    <submittedName>
        <fullName evidence="2">Uncharacterized protein</fullName>
    </submittedName>
</protein>